<dbReference type="GeneTree" id="ENSGT00940000158727"/>
<dbReference type="GO" id="GO:0097225">
    <property type="term" value="C:sperm midpiece"/>
    <property type="evidence" value="ECO:0007669"/>
    <property type="project" value="UniProtKB-ARBA"/>
</dbReference>
<dbReference type="Gene3D" id="1.20.1640.10">
    <property type="entry name" value="Multidrug efflux transporter AcrB transmembrane domain"/>
    <property type="match status" value="2"/>
</dbReference>
<protein>
    <recommendedName>
        <fullName evidence="9">Patched domain-containing protein 3</fullName>
    </recommendedName>
</protein>
<feature type="transmembrane region" description="Helical" evidence="10">
    <location>
        <begin position="838"/>
        <end position="861"/>
    </location>
</feature>
<dbReference type="InterPro" id="IPR051697">
    <property type="entry name" value="Patched_domain-protein"/>
</dbReference>
<dbReference type="Proteomes" id="UP000472263">
    <property type="component" value="Chromosome 20"/>
</dbReference>
<evidence type="ECO:0000256" key="7">
    <source>
        <dbReference type="ARBA" id="ARBA00057027"/>
    </source>
</evidence>
<comment type="function">
    <text evidence="7">May play a role in sperm development or sperm function. However, does not appear to have an essential role in spermatogenesis or male fertility.</text>
</comment>
<name>A0A667Z086_9TELE</name>
<feature type="transmembrane region" description="Helical" evidence="10">
    <location>
        <begin position="318"/>
        <end position="342"/>
    </location>
</feature>
<dbReference type="SUPFAM" id="SSF82866">
    <property type="entry name" value="Multidrug efflux transporter AcrB transmembrane domain"/>
    <property type="match status" value="2"/>
</dbReference>
<keyword evidence="2" id="KW-1003">Cell membrane</keyword>
<keyword evidence="13" id="KW-1185">Reference proteome</keyword>
<comment type="subcellular location">
    <subcellularLocation>
        <location evidence="8">Cell projection</location>
        <location evidence="8">Cilium</location>
        <location evidence="8">Flagellum membrane</location>
        <topology evidence="8">Multi-pass membrane protein</topology>
    </subcellularLocation>
</comment>
<feature type="transmembrane region" description="Helical" evidence="10">
    <location>
        <begin position="763"/>
        <end position="788"/>
    </location>
</feature>
<feature type="transmembrane region" description="Helical" evidence="10">
    <location>
        <begin position="712"/>
        <end position="730"/>
    </location>
</feature>
<dbReference type="GO" id="GO:0016020">
    <property type="term" value="C:membrane"/>
    <property type="evidence" value="ECO:0007669"/>
    <property type="project" value="InterPro"/>
</dbReference>
<dbReference type="PANTHER" id="PTHR10796">
    <property type="entry name" value="PATCHED-RELATED"/>
    <property type="match status" value="1"/>
</dbReference>
<feature type="transmembrane region" description="Helical" evidence="10">
    <location>
        <begin position="392"/>
        <end position="411"/>
    </location>
</feature>
<feature type="transmembrane region" description="Helical" evidence="10">
    <location>
        <begin position="58"/>
        <end position="78"/>
    </location>
</feature>
<comment type="similarity">
    <text evidence="1">Belongs to the patched family.</text>
</comment>
<dbReference type="Ensembl" id="ENSMMDT00005034258.1">
    <property type="protein sequence ID" value="ENSMMDP00005033517.1"/>
    <property type="gene ID" value="ENSMMDG00005015767.1"/>
</dbReference>
<evidence type="ECO:0000313" key="12">
    <source>
        <dbReference type="Ensembl" id="ENSMMDP00005033517.1"/>
    </source>
</evidence>
<keyword evidence="6" id="KW-0325">Glycoprotein</keyword>
<feature type="transmembrane region" description="Helical" evidence="10">
    <location>
        <begin position="354"/>
        <end position="372"/>
    </location>
</feature>
<dbReference type="InterPro" id="IPR003392">
    <property type="entry name" value="PTHD_SSD"/>
</dbReference>
<feature type="transmembrane region" description="Helical" evidence="10">
    <location>
        <begin position="737"/>
        <end position="757"/>
    </location>
</feature>
<evidence type="ECO:0000256" key="1">
    <source>
        <dbReference type="ARBA" id="ARBA00005585"/>
    </source>
</evidence>
<organism evidence="12 13">
    <name type="scientific">Myripristis murdjan</name>
    <name type="common">pinecone soldierfish</name>
    <dbReference type="NCBI Taxonomy" id="586833"/>
    <lineage>
        <taxon>Eukaryota</taxon>
        <taxon>Metazoa</taxon>
        <taxon>Chordata</taxon>
        <taxon>Craniata</taxon>
        <taxon>Vertebrata</taxon>
        <taxon>Euteleostomi</taxon>
        <taxon>Actinopterygii</taxon>
        <taxon>Neopterygii</taxon>
        <taxon>Teleostei</taxon>
        <taxon>Neoteleostei</taxon>
        <taxon>Acanthomorphata</taxon>
        <taxon>Holocentriformes</taxon>
        <taxon>Holocentridae</taxon>
        <taxon>Myripristis</taxon>
    </lineage>
</organism>
<keyword evidence="4 10" id="KW-1133">Transmembrane helix</keyword>
<keyword evidence="5 10" id="KW-0472">Membrane</keyword>
<evidence type="ECO:0000313" key="13">
    <source>
        <dbReference type="Proteomes" id="UP000472263"/>
    </source>
</evidence>
<accession>A0A667Z086</accession>
<keyword evidence="3 10" id="KW-0812">Transmembrane</keyword>
<reference evidence="12" key="2">
    <citation type="submission" date="2025-08" db="UniProtKB">
        <authorList>
            <consortium name="Ensembl"/>
        </authorList>
    </citation>
    <scope>IDENTIFICATION</scope>
</reference>
<evidence type="ECO:0000256" key="8">
    <source>
        <dbReference type="ARBA" id="ARBA00060429"/>
    </source>
</evidence>
<dbReference type="InParanoid" id="A0A667Z086"/>
<evidence type="ECO:0000256" key="6">
    <source>
        <dbReference type="ARBA" id="ARBA00023180"/>
    </source>
</evidence>
<dbReference type="FunFam" id="1.20.1640.10:FF:000013">
    <property type="entry name" value="PaTched Related family"/>
    <property type="match status" value="1"/>
</dbReference>
<evidence type="ECO:0000256" key="4">
    <source>
        <dbReference type="ARBA" id="ARBA00022989"/>
    </source>
</evidence>
<dbReference type="PANTHER" id="PTHR10796:SF60">
    <property type="entry name" value="PATCHED DOMAIN-CONTAINING PROTEIN 3"/>
    <property type="match status" value="1"/>
</dbReference>
<reference evidence="12" key="1">
    <citation type="submission" date="2019-06" db="EMBL/GenBank/DDBJ databases">
        <authorList>
            <consortium name="Wellcome Sanger Institute Data Sharing"/>
        </authorList>
    </citation>
    <scope>NUCLEOTIDE SEQUENCE [LARGE SCALE GENOMIC DNA]</scope>
</reference>
<evidence type="ECO:0000256" key="10">
    <source>
        <dbReference type="SAM" id="Phobius"/>
    </source>
</evidence>
<reference evidence="12" key="3">
    <citation type="submission" date="2025-09" db="UniProtKB">
        <authorList>
            <consortium name="Ensembl"/>
        </authorList>
    </citation>
    <scope>IDENTIFICATION</scope>
</reference>
<feature type="transmembrane region" description="Helical" evidence="10">
    <location>
        <begin position="423"/>
        <end position="446"/>
    </location>
</feature>
<dbReference type="AlphaFoldDB" id="A0A667Z086"/>
<dbReference type="PROSITE" id="PS50156">
    <property type="entry name" value="SSD"/>
    <property type="match status" value="1"/>
</dbReference>
<proteinExistence type="inferred from homology"/>
<evidence type="ECO:0000256" key="3">
    <source>
        <dbReference type="ARBA" id="ARBA00022692"/>
    </source>
</evidence>
<evidence type="ECO:0000256" key="9">
    <source>
        <dbReference type="ARBA" id="ARBA00074262"/>
    </source>
</evidence>
<feature type="transmembrane region" description="Helical" evidence="10">
    <location>
        <begin position="289"/>
        <end position="311"/>
    </location>
</feature>
<sequence>MLQEKKKSYKMTPVSSVFFFLSKMPVNMAGCRCRTDCVEKPFSIGYQKFGRFVGKHPWCFFIAPLFLSTVLGSGFYFLEERESNDIEEQFTPTNGPAKLERKFVQENFPLNNSVFSNQRLYTDGVYASFIAVSRSPNIFTDAALQEILSLDKKVRQINITAGHERLTFEGLCARKYNKCIPNKIIDIVNHYGSKIEQTELTFPFFRFGFSHVFLGYSVGGVNVSSTVIKSAKAIRLFYFLKEDGPSMLCSKCKCTLYRQCSDFACFLSQVTHSTSLSRQVEFEANTKDVIPLFSITYVIAIGFSILSCLRFDCVRNKVWVATFGVLSAGLAVLSSFGMMLYIGVPFVMTVANSPFLIMGIGVDDMFILISCWQQTNVHDRVEDRLADTYKEAAISITITTLTDVLAFYIGLMTPFRSVQSFCLYSSTAILFCYFYSITFFGAFLVLNGMRENSNKHWLTCKEVPHDCPVGRSKWYDLCCVGGTYDRHSGTEEVQPMNHFFKKYYGPALTKPWTKVCVIILYAVYLIISIYGCFQIKEGIDLRNLAADDSYVVRYYDDEKAYFSEYGPNIMVVIRGEFSYWDEKHVSDLESCVEDFKNLSFIEKDIFTSWLKSYKYYGYHTNLNLSVENVFKTNLDTFLRFYSDFKQDVNFTNNSIHASRFFIQTVNISTAIDEMNMLNKLRDTAKRCPVPLMVYHPAFIYHDQYAVIVSNTIQNISVTTAVMLFISLLLIPNPLCSLWVTFSIASVIVGVTGFMALWDVNLDTISMIILVVCIGFSVDFSAHISYAFVSNQRPSANEKAVEALFHLGYPIVQGAVSTILGVVVLSASKNYIFRTFFKIMFLVILFGLIHGITFIPVFLTFFDTSTWGSSKLSEDEKRKPEDQTVSKYQANIRIDDQEKQIYDNHTFLPDTFQICPSETCTSVWTITGNSNHTQSGQICMASTIPMFRVDGQTYEVQMYTPRVNAQLTDITNQSLDSSDQNHVMGNSQPLPNENNIPAMNCSNFAGLRKKAIM</sequence>
<dbReference type="InterPro" id="IPR000731">
    <property type="entry name" value="SSD"/>
</dbReference>
<evidence type="ECO:0000256" key="5">
    <source>
        <dbReference type="ARBA" id="ARBA00023136"/>
    </source>
</evidence>
<feature type="domain" description="SSD" evidence="11">
    <location>
        <begin position="289"/>
        <end position="446"/>
    </location>
</feature>
<dbReference type="Pfam" id="PF02460">
    <property type="entry name" value="Patched"/>
    <property type="match status" value="1"/>
</dbReference>
<feature type="transmembrane region" description="Helical" evidence="10">
    <location>
        <begin position="800"/>
        <end position="826"/>
    </location>
</feature>
<evidence type="ECO:0000259" key="11">
    <source>
        <dbReference type="PROSITE" id="PS50156"/>
    </source>
</evidence>
<feature type="transmembrane region" description="Helical" evidence="10">
    <location>
        <begin position="511"/>
        <end position="531"/>
    </location>
</feature>
<gene>
    <name evidence="12" type="primary">PTCHD3</name>
    <name evidence="12" type="synonym">ptchd3a</name>
</gene>
<evidence type="ECO:0000256" key="2">
    <source>
        <dbReference type="ARBA" id="ARBA00022475"/>
    </source>
</evidence>